<dbReference type="PANTHER" id="PTHR30069">
    <property type="entry name" value="TONB-DEPENDENT OUTER MEMBRANE RECEPTOR"/>
    <property type="match status" value="1"/>
</dbReference>
<keyword evidence="3" id="KW-0812">Transmembrane</keyword>
<evidence type="ECO:0000256" key="2">
    <source>
        <dbReference type="ARBA" id="ARBA00022448"/>
    </source>
</evidence>
<dbReference type="Gene3D" id="2.40.170.20">
    <property type="entry name" value="TonB-dependent receptor, beta-barrel domain"/>
    <property type="match status" value="1"/>
</dbReference>
<evidence type="ECO:0000313" key="7">
    <source>
        <dbReference type="EMBL" id="SVB44614.1"/>
    </source>
</evidence>
<dbReference type="AlphaFoldDB" id="A0A382E3A5"/>
<keyword evidence="2" id="KW-0813">Transport</keyword>
<accession>A0A382E3A5</accession>
<organism evidence="7">
    <name type="scientific">marine metagenome</name>
    <dbReference type="NCBI Taxonomy" id="408172"/>
    <lineage>
        <taxon>unclassified sequences</taxon>
        <taxon>metagenomes</taxon>
        <taxon>ecological metagenomes</taxon>
    </lineage>
</organism>
<keyword evidence="5" id="KW-0472">Membrane</keyword>
<dbReference type="EMBL" id="UINC01042249">
    <property type="protein sequence ID" value="SVB44614.1"/>
    <property type="molecule type" value="Genomic_DNA"/>
</dbReference>
<dbReference type="GO" id="GO:0009279">
    <property type="term" value="C:cell outer membrane"/>
    <property type="evidence" value="ECO:0007669"/>
    <property type="project" value="UniProtKB-SubCell"/>
</dbReference>
<protein>
    <recommendedName>
        <fullName evidence="8">TonB-dependent receptor-like beta-barrel domain-containing protein</fullName>
    </recommendedName>
</protein>
<reference evidence="7" key="1">
    <citation type="submission" date="2018-05" db="EMBL/GenBank/DDBJ databases">
        <authorList>
            <person name="Lanie J.A."/>
            <person name="Ng W.-L."/>
            <person name="Kazmierczak K.M."/>
            <person name="Andrzejewski T.M."/>
            <person name="Davidsen T.M."/>
            <person name="Wayne K.J."/>
            <person name="Tettelin H."/>
            <person name="Glass J.I."/>
            <person name="Rusch D."/>
            <person name="Podicherti R."/>
            <person name="Tsui H.-C.T."/>
            <person name="Winkler M.E."/>
        </authorList>
    </citation>
    <scope>NUCLEOTIDE SEQUENCE</scope>
</reference>
<sequence>IIAGRMTLEGPVGDGSWMVSGRRTYLEPLLNAIRSESTEIPAYYFYDLNAKMNQNITDYDKLVISGYFGRDDMNLDLDEGSFVNVRWGNTAVTGKWTHIFSPTLFGNFLVAGSEYVSRTSLSFFDTPILLRNSIRDITVKGDLDFFASSDHSITAGFLATRYDFNFRQSFNQRDLLNLKLNPYLLSLYGQDQWQALGNTTIRLGIRGNYFSEQSRFDIEPRLSVSHLVTPTVRIKTGGGLYHQYLQLITTEGFSGGDFWVPLDSTVTPGFSWQTVAGFEWDPSERYQLSAEGYFTRLNNLVVLDNNQSADGESSHSNDVFKTGGSGYATGLELFLKRRTGALTGWIGYTLGWTRRTFTELNRGQAFSPKYDRRHDLSLVAKYKTGNWTFGTNFVYATGQAFTPASARYSLRSPATGVLPDDDFVLPAGRNSARLLPYHRLDLSITKDFSLLGQNFQWYLQVFNVYSRRNEWFIQYDTQNINTKPEVVKQLPVIPTLGVNFKF</sequence>
<feature type="non-terminal residue" evidence="7">
    <location>
        <position position="1"/>
    </location>
</feature>
<dbReference type="InterPro" id="IPR036942">
    <property type="entry name" value="Beta-barrel_TonB_sf"/>
</dbReference>
<dbReference type="GO" id="GO:0044718">
    <property type="term" value="P:siderophore transmembrane transport"/>
    <property type="evidence" value="ECO:0007669"/>
    <property type="project" value="TreeGrafter"/>
</dbReference>
<dbReference type="InterPro" id="IPR039426">
    <property type="entry name" value="TonB-dep_rcpt-like"/>
</dbReference>
<proteinExistence type="predicted"/>
<evidence type="ECO:0008006" key="8">
    <source>
        <dbReference type="Google" id="ProtNLM"/>
    </source>
</evidence>
<evidence type="ECO:0000256" key="4">
    <source>
        <dbReference type="ARBA" id="ARBA00022729"/>
    </source>
</evidence>
<keyword evidence="4" id="KW-0732">Signal</keyword>
<dbReference type="GO" id="GO:0015344">
    <property type="term" value="F:siderophore uptake transmembrane transporter activity"/>
    <property type="evidence" value="ECO:0007669"/>
    <property type="project" value="TreeGrafter"/>
</dbReference>
<gene>
    <name evidence="7" type="ORF">METZ01_LOCUS197468</name>
</gene>
<dbReference type="SUPFAM" id="SSF56935">
    <property type="entry name" value="Porins"/>
    <property type="match status" value="1"/>
</dbReference>
<name>A0A382E3A5_9ZZZZ</name>
<evidence type="ECO:0000256" key="5">
    <source>
        <dbReference type="ARBA" id="ARBA00023136"/>
    </source>
</evidence>
<evidence type="ECO:0000256" key="3">
    <source>
        <dbReference type="ARBA" id="ARBA00022692"/>
    </source>
</evidence>
<comment type="subcellular location">
    <subcellularLocation>
        <location evidence="1">Cell outer membrane</location>
        <topology evidence="1">Multi-pass membrane protein</topology>
    </subcellularLocation>
</comment>
<keyword evidence="6" id="KW-0998">Cell outer membrane</keyword>
<evidence type="ECO:0000256" key="6">
    <source>
        <dbReference type="ARBA" id="ARBA00023237"/>
    </source>
</evidence>
<dbReference type="PANTHER" id="PTHR30069:SF29">
    <property type="entry name" value="HEMOGLOBIN AND HEMOGLOBIN-HAPTOGLOBIN-BINDING PROTEIN 1-RELATED"/>
    <property type="match status" value="1"/>
</dbReference>
<evidence type="ECO:0000256" key="1">
    <source>
        <dbReference type="ARBA" id="ARBA00004571"/>
    </source>
</evidence>